<evidence type="ECO:0000313" key="3">
    <source>
        <dbReference type="Proteomes" id="UP001565368"/>
    </source>
</evidence>
<reference evidence="2 3" key="1">
    <citation type="submission" date="2023-08" db="EMBL/GenBank/DDBJ databases">
        <title>Annotated Genome Sequence of Vanrija albida AlHP1.</title>
        <authorList>
            <person name="Herzog R."/>
        </authorList>
    </citation>
    <scope>NUCLEOTIDE SEQUENCE [LARGE SCALE GENOMIC DNA]</scope>
    <source>
        <strain evidence="2 3">AlHP1</strain>
    </source>
</reference>
<evidence type="ECO:0008006" key="4">
    <source>
        <dbReference type="Google" id="ProtNLM"/>
    </source>
</evidence>
<keyword evidence="3" id="KW-1185">Reference proteome</keyword>
<accession>A0ABR3QGJ2</accession>
<comment type="caution">
    <text evidence="2">The sequence shown here is derived from an EMBL/GenBank/DDBJ whole genome shotgun (WGS) entry which is preliminary data.</text>
</comment>
<evidence type="ECO:0000313" key="2">
    <source>
        <dbReference type="EMBL" id="KAL1413845.1"/>
    </source>
</evidence>
<name>A0ABR3QGJ2_9TREE</name>
<dbReference type="RefSeq" id="XP_069213789.1">
    <property type="nucleotide sequence ID" value="XM_069350245.1"/>
</dbReference>
<gene>
    <name evidence="2" type="ORF">Q8F55_001629</name>
</gene>
<organism evidence="2 3">
    <name type="scientific">Vanrija albida</name>
    <dbReference type="NCBI Taxonomy" id="181172"/>
    <lineage>
        <taxon>Eukaryota</taxon>
        <taxon>Fungi</taxon>
        <taxon>Dikarya</taxon>
        <taxon>Basidiomycota</taxon>
        <taxon>Agaricomycotina</taxon>
        <taxon>Tremellomycetes</taxon>
        <taxon>Trichosporonales</taxon>
        <taxon>Trichosporonaceae</taxon>
        <taxon>Vanrija</taxon>
    </lineage>
</organism>
<feature type="region of interest" description="Disordered" evidence="1">
    <location>
        <begin position="218"/>
        <end position="264"/>
    </location>
</feature>
<feature type="region of interest" description="Disordered" evidence="1">
    <location>
        <begin position="1"/>
        <end position="73"/>
    </location>
</feature>
<feature type="compositionally biased region" description="Basic and acidic residues" evidence="1">
    <location>
        <begin position="62"/>
        <end position="73"/>
    </location>
</feature>
<dbReference type="Proteomes" id="UP001565368">
    <property type="component" value="Unassembled WGS sequence"/>
</dbReference>
<dbReference type="GeneID" id="95982672"/>
<evidence type="ECO:0000256" key="1">
    <source>
        <dbReference type="SAM" id="MobiDB-lite"/>
    </source>
</evidence>
<sequence length="359" mass="38186">MSDLDDGRVAGDATTAPKTGAPSITAADPPCRTTATTPGATRLEGAAQRRSQVDPFARSHRPVKEANAKKTDPAEHADLLKTLKAVDLERDGLVGRAERAERQFGTAREAFAEIQKSIETKDAQLEAVNADNEQLCGQLLASNSASHRLGRQAQVFYDRWRTAVAHSAIKEEEMADQLIAEQLAAQEQAEAHIRDFVWAFEAESAASTSALGKATASIIGPTTNDGEEPTLDLNPAARATAPSPSGGDAILGEATNTGPPESPLATTLESLLQEVRAGLHGKGVKRATLVVGAELRAAALKFHASQSSHDVGQALAGEERAREKMIKLLGVLRSAAAWNEHEMEVLRLVKVLVREAHRG</sequence>
<protein>
    <recommendedName>
        <fullName evidence="4">GDP/GTP exchange factor Sec2 N-terminal domain-containing protein</fullName>
    </recommendedName>
</protein>
<proteinExistence type="predicted"/>
<feature type="compositionally biased region" description="Polar residues" evidence="1">
    <location>
        <begin position="254"/>
        <end position="264"/>
    </location>
</feature>
<dbReference type="EMBL" id="JBBXJM010000001">
    <property type="protein sequence ID" value="KAL1413845.1"/>
    <property type="molecule type" value="Genomic_DNA"/>
</dbReference>